<reference evidence="1" key="1">
    <citation type="submission" date="2022-10" db="EMBL/GenBank/DDBJ databases">
        <title>Completed Genome Sequence of two octocoral isolated bacterium, Endozoicomonas euniceicola EF212T and Endozoicomonas gorgoniicola PS125T.</title>
        <authorList>
            <person name="Chiou Y.-J."/>
            <person name="Chen Y.-H."/>
        </authorList>
    </citation>
    <scope>NUCLEOTIDE SEQUENCE</scope>
    <source>
        <strain evidence="1">EF212</strain>
    </source>
</reference>
<protein>
    <recommendedName>
        <fullName evidence="3">Lipoprotein</fullName>
    </recommendedName>
</protein>
<organism evidence="1 2">
    <name type="scientific">Endozoicomonas euniceicola</name>
    <dbReference type="NCBI Taxonomy" id="1234143"/>
    <lineage>
        <taxon>Bacteria</taxon>
        <taxon>Pseudomonadati</taxon>
        <taxon>Pseudomonadota</taxon>
        <taxon>Gammaproteobacteria</taxon>
        <taxon>Oceanospirillales</taxon>
        <taxon>Endozoicomonadaceae</taxon>
        <taxon>Endozoicomonas</taxon>
    </lineage>
</organism>
<dbReference type="PROSITE" id="PS51257">
    <property type="entry name" value="PROKAR_LIPOPROTEIN"/>
    <property type="match status" value="1"/>
</dbReference>
<evidence type="ECO:0000313" key="1">
    <source>
        <dbReference type="EMBL" id="UYM16267.1"/>
    </source>
</evidence>
<name>A0ABY6GU05_9GAMM</name>
<accession>A0ABY6GU05</accession>
<sequence length="459" mass="51968">MHKGILTVFSAVSLLLVGCSTSPSKDAIHFAKKQADTDIYGELRYENGSYVLSPFFYHAKYYEGSSFKTEKDVWKFKIPSLEPAFNTSRFKCKKTVGINGCESWEKRETHFQHVNFTKSAYGNTPEQNRKILQEEAQKEPITTKDVVTGAVAAPFGAAALAVVGYSALFVGAVTAPIMVAEAVVDPDQGFERNNWVEFEHQKFHEVVNSLVVNEFESVDNYARKAKGVSGTYANLYNSINQKNTSVEQKGKERIKEISIYNSMSEFVPKFKFSPAKASGKIAISENFERFEEEEIDRIESHYRKVLKDQNAFYNKAKSDAVAKYSKKQKSDFNLSVTSYQIGKFIEKYESLDQLSLIPKAKVKLKKALADEEKRRVIAAEKERLKRQKEQEQLARWRASVKSGDDTFCGPIIEVNQSMIKIAVRAQLQGYGNEAWLKRSELYPSSKGCLNQNGRLYPKG</sequence>
<proteinExistence type="predicted"/>
<evidence type="ECO:0000313" key="2">
    <source>
        <dbReference type="Proteomes" id="UP001163255"/>
    </source>
</evidence>
<gene>
    <name evidence="1" type="ORF">NX720_26310</name>
</gene>
<keyword evidence="2" id="KW-1185">Reference proteome</keyword>
<evidence type="ECO:0008006" key="3">
    <source>
        <dbReference type="Google" id="ProtNLM"/>
    </source>
</evidence>
<dbReference type="Proteomes" id="UP001163255">
    <property type="component" value="Chromosome"/>
</dbReference>
<dbReference type="RefSeq" id="WP_262598568.1">
    <property type="nucleotide sequence ID" value="NZ_CP103300.1"/>
</dbReference>
<dbReference type="EMBL" id="CP103300">
    <property type="protein sequence ID" value="UYM16267.1"/>
    <property type="molecule type" value="Genomic_DNA"/>
</dbReference>